<accession>A0ABW2PHL4</accession>
<proteinExistence type="predicted"/>
<dbReference type="Gene3D" id="1.25.40.10">
    <property type="entry name" value="Tetratricopeptide repeat domain"/>
    <property type="match status" value="1"/>
</dbReference>
<dbReference type="Proteomes" id="UP001596439">
    <property type="component" value="Unassembled WGS sequence"/>
</dbReference>
<name>A0ABW2PHL4_9BACL</name>
<dbReference type="SUPFAM" id="SSF48452">
    <property type="entry name" value="TPR-like"/>
    <property type="match status" value="1"/>
</dbReference>
<dbReference type="EMBL" id="JBHTCE010000001">
    <property type="protein sequence ID" value="MFC7388954.1"/>
    <property type="molecule type" value="Genomic_DNA"/>
</dbReference>
<evidence type="ECO:0000313" key="1">
    <source>
        <dbReference type="EMBL" id="MFC7388954.1"/>
    </source>
</evidence>
<evidence type="ECO:0000313" key="2">
    <source>
        <dbReference type="Proteomes" id="UP001596439"/>
    </source>
</evidence>
<organism evidence="1 2">
    <name type="scientific">Exiguobacterium aestuarii</name>
    <dbReference type="NCBI Taxonomy" id="273527"/>
    <lineage>
        <taxon>Bacteria</taxon>
        <taxon>Bacillati</taxon>
        <taxon>Bacillota</taxon>
        <taxon>Bacilli</taxon>
        <taxon>Bacillales</taxon>
        <taxon>Bacillales Family XII. Incertae Sedis</taxon>
        <taxon>Exiguobacterium</taxon>
    </lineage>
</organism>
<reference evidence="2" key="1">
    <citation type="journal article" date="2019" name="Int. J. Syst. Evol. Microbiol.">
        <title>The Global Catalogue of Microorganisms (GCM) 10K type strain sequencing project: providing services to taxonomists for standard genome sequencing and annotation.</title>
        <authorList>
            <consortium name="The Broad Institute Genomics Platform"/>
            <consortium name="The Broad Institute Genome Sequencing Center for Infectious Disease"/>
            <person name="Wu L."/>
            <person name="Ma J."/>
        </authorList>
    </citation>
    <scope>NUCLEOTIDE SEQUENCE [LARGE SCALE GENOMIC DNA]</scope>
    <source>
        <strain evidence="2">CCUG 55590</strain>
    </source>
</reference>
<dbReference type="InterPro" id="IPR011990">
    <property type="entry name" value="TPR-like_helical_dom_sf"/>
</dbReference>
<sequence length="291" mass="33969">MTHTIDLHTPEFQRTFLEMMLLGELTDEYNKEAITELATRGETAFPKDPFFPAMRAYPYIREGNTAQAKEWLNRASELGDHFILHMLNGIVSEDTGFTFEAEQHFLRGVERYPDVPLMHRAIAIHYFERKFYGEAGLHVMHYVRLAGLGPDTVPMLLEFFQVYDDIPIEMVDELMKTSSGYLTHNPHNPHAHSLYAAVCSQRFASLSAGLEDEDPLTEEMIWMLLEVENHGMWSATYDRSEDRAFRHMFADYVNNVILPNTSQFYVLRLRMRYWTRRLTHRFTGGYTVPMP</sequence>
<dbReference type="RefSeq" id="WP_214786587.1">
    <property type="nucleotide sequence ID" value="NZ_JANIEL010000024.1"/>
</dbReference>
<keyword evidence="2" id="KW-1185">Reference proteome</keyword>
<protein>
    <submittedName>
        <fullName evidence="1">Tetratricopeptide repeat protein</fullName>
    </submittedName>
</protein>
<gene>
    <name evidence="1" type="ORF">ACFQO8_02285</name>
</gene>
<comment type="caution">
    <text evidence="1">The sequence shown here is derived from an EMBL/GenBank/DDBJ whole genome shotgun (WGS) entry which is preliminary data.</text>
</comment>